<accession>A0A646KNM3</accession>
<protein>
    <submittedName>
        <fullName evidence="1">Uncharacterized protein</fullName>
    </submittedName>
</protein>
<dbReference type="AlphaFoldDB" id="A0A646KNM3"/>
<comment type="caution">
    <text evidence="1">The sequence shown here is derived from an EMBL/GenBank/DDBJ whole genome shotgun (WGS) entry which is preliminary data.</text>
</comment>
<gene>
    <name evidence="1" type="ORF">FF041_28095</name>
</gene>
<evidence type="ECO:0000313" key="2">
    <source>
        <dbReference type="Proteomes" id="UP000419138"/>
    </source>
</evidence>
<evidence type="ECO:0000313" key="1">
    <source>
        <dbReference type="EMBL" id="MQT03892.1"/>
    </source>
</evidence>
<organism evidence="1 2">
    <name type="scientific">Streptomyces jumonjinensis</name>
    <dbReference type="NCBI Taxonomy" id="1945"/>
    <lineage>
        <taxon>Bacteria</taxon>
        <taxon>Bacillati</taxon>
        <taxon>Actinomycetota</taxon>
        <taxon>Actinomycetes</taxon>
        <taxon>Kitasatosporales</taxon>
        <taxon>Streptomycetaceae</taxon>
        <taxon>Streptomyces</taxon>
    </lineage>
</organism>
<dbReference type="OrthoDB" id="4329593at2"/>
<reference evidence="1 2" key="1">
    <citation type="submission" date="2019-05" db="EMBL/GenBank/DDBJ databases">
        <title>Comparative genomics and metabolomics analyses of clavulanic acid producing Streptomyces species provides insight into specialized metabolism and evolution of beta-lactam biosynthetic gene clusters.</title>
        <authorList>
            <person name="Moore M.A."/>
            <person name="Cruz-Morales P."/>
            <person name="Barona Gomez F."/>
            <person name="Kapil T."/>
        </authorList>
    </citation>
    <scope>NUCLEOTIDE SEQUENCE [LARGE SCALE GENOMIC DNA]</scope>
    <source>
        <strain evidence="1 2">NRRL 5741</strain>
    </source>
</reference>
<proteinExistence type="predicted"/>
<dbReference type="RefSeq" id="WP_153525398.1">
    <property type="nucleotide sequence ID" value="NZ_JBEPDZ010000025.1"/>
</dbReference>
<sequence length="136" mass="15130">MSDRSEPVAGPIPIYVRTIPAGVVLDLEGLTERVVGDVLDALLDSADTDLWDRLTDLATETRTPEEGRLPFEELVSDLTERASSRVPLYGTKARVLAKRLTAATRKQTRRQTWRRVLHWRGIRVAGVRRIAEAGAA</sequence>
<dbReference type="EMBL" id="VCLA01000180">
    <property type="protein sequence ID" value="MQT03892.1"/>
    <property type="molecule type" value="Genomic_DNA"/>
</dbReference>
<name>A0A646KNM3_STRJU</name>
<dbReference type="Proteomes" id="UP000419138">
    <property type="component" value="Unassembled WGS sequence"/>
</dbReference>
<keyword evidence="2" id="KW-1185">Reference proteome</keyword>